<feature type="domain" description="TTF-type" evidence="2">
    <location>
        <begin position="12"/>
        <end position="109"/>
    </location>
</feature>
<dbReference type="Pfam" id="PF05699">
    <property type="entry name" value="Dimer_Tnp_hAT"/>
    <property type="match status" value="1"/>
</dbReference>
<protein>
    <recommendedName>
        <fullName evidence="2">TTF-type domain-containing protein</fullName>
    </recommendedName>
</protein>
<dbReference type="PANTHER" id="PTHR45749:SF33">
    <property type="entry name" value="ZINC FINGER MYM-TYPE PROTEIN 1"/>
    <property type="match status" value="1"/>
</dbReference>
<evidence type="ECO:0000313" key="4">
    <source>
        <dbReference type="Proteomes" id="UP000472270"/>
    </source>
</evidence>
<dbReference type="PANTHER" id="PTHR45749">
    <property type="match status" value="1"/>
</dbReference>
<dbReference type="InterPro" id="IPR012337">
    <property type="entry name" value="RNaseH-like_sf"/>
</dbReference>
<dbReference type="InterPro" id="IPR008906">
    <property type="entry name" value="HATC_C_dom"/>
</dbReference>
<organism evidence="3 4">
    <name type="scientific">Sinocyclocheilus rhinocerous</name>
    <dbReference type="NCBI Taxonomy" id="307959"/>
    <lineage>
        <taxon>Eukaryota</taxon>
        <taxon>Metazoa</taxon>
        <taxon>Chordata</taxon>
        <taxon>Craniata</taxon>
        <taxon>Vertebrata</taxon>
        <taxon>Euteleostomi</taxon>
        <taxon>Actinopterygii</taxon>
        <taxon>Neopterygii</taxon>
        <taxon>Teleostei</taxon>
        <taxon>Ostariophysi</taxon>
        <taxon>Cypriniformes</taxon>
        <taxon>Cyprinidae</taxon>
        <taxon>Cyprininae</taxon>
        <taxon>Sinocyclocheilus</taxon>
    </lineage>
</organism>
<accession>A0A673FQM9</accession>
<dbReference type="AlphaFoldDB" id="A0A673FQM9"/>
<dbReference type="GO" id="GO:0046983">
    <property type="term" value="F:protein dimerization activity"/>
    <property type="evidence" value="ECO:0007669"/>
    <property type="project" value="InterPro"/>
</dbReference>
<dbReference type="InterPro" id="IPR025398">
    <property type="entry name" value="DUF4371"/>
</dbReference>
<dbReference type="Ensembl" id="ENSSRHT00000002226.1">
    <property type="protein sequence ID" value="ENSSRHP00000002142.1"/>
    <property type="gene ID" value="ENSSRHG00000001501.1"/>
</dbReference>
<keyword evidence="4" id="KW-1185">Reference proteome</keyword>
<feature type="coiled-coil region" evidence="1">
    <location>
        <begin position="464"/>
        <end position="491"/>
    </location>
</feature>
<dbReference type="InterPro" id="IPR006580">
    <property type="entry name" value="Znf_TTF"/>
</dbReference>
<evidence type="ECO:0000256" key="1">
    <source>
        <dbReference type="SAM" id="Coils"/>
    </source>
</evidence>
<reference evidence="3" key="2">
    <citation type="submission" date="2025-09" db="UniProtKB">
        <authorList>
            <consortium name="Ensembl"/>
        </authorList>
    </citation>
    <scope>IDENTIFICATION</scope>
</reference>
<evidence type="ECO:0000259" key="2">
    <source>
        <dbReference type="SMART" id="SM00597"/>
    </source>
</evidence>
<keyword evidence="1" id="KW-0175">Coiled coil</keyword>
<name>A0A673FQM9_9TELE</name>
<dbReference type="Proteomes" id="UP000472270">
    <property type="component" value="Unassembled WGS sequence"/>
</dbReference>
<proteinExistence type="predicted"/>
<reference evidence="3" key="1">
    <citation type="submission" date="2025-08" db="UniProtKB">
        <authorList>
            <consortium name="Ensembl"/>
        </authorList>
    </citation>
    <scope>IDENTIFICATION</scope>
</reference>
<sequence>MPKDSEGKKFPEYLQFSKSANGREKQKRDWLTYSPSMDSLYCVPCMLFSQDDLRKTSTSALNSKEGYKTADLKWRRMYNKFPDHEASKAHKACYLKWKNLKYSLIEAKGIDSSLQKQIQMEVEKNKAILERILDVTLFLASRNLPFRGTTDNLGDVRNGNFLGTLELLAHYDPLLSDHLQKVSEKTGARMTHYLSPESQNEFIELCGEKVLEEILKEREHAIYYSVICDATPDISHMEQNVILLRYVANKENDQWEIIERFLQFKAFNGKTGREISEMILKTLEEHSIDISDCRGQGFDNGANMSGKVKGVQAEIKKINPLATYSPCASHSLNLVGVQAAESCPDVSTFFGCLNRLYNLFSASPERWAILKSQTGCSLQRLSETRWSARIAAVKPVANHLPSIIEALDTILAKCSLTNEARSEASGLKQYFMSFKAIVLLTVWKKILQSIEDRNLILQSGKISIEVEIDNIRALKEEMEVLRNSWDNLFAEASLIAEAMDVPKGFPVSHKRKRKRFADESQSSEDANQLETEEIRFRNNVFFVALDNIISALDIRFQTTAKIYEEFFAILSLKDLEEDQIHPACHSLVSKYAQDLTTGFENEVRHLTSVYNATFADCQSPLDLLNSIYRMQLQSIFGEVCVAVRIFCTLPVSVSGAERAFSKLKLVKNYLRSTQTQERFNSLARLSIESQLSRQLDFKDIISDFANKKVRQWDFGSS</sequence>
<dbReference type="Pfam" id="PF14291">
    <property type="entry name" value="DUF4371"/>
    <property type="match status" value="1"/>
</dbReference>
<evidence type="ECO:0000313" key="3">
    <source>
        <dbReference type="Ensembl" id="ENSSRHP00000002142.1"/>
    </source>
</evidence>
<dbReference type="SUPFAM" id="SSF53098">
    <property type="entry name" value="Ribonuclease H-like"/>
    <property type="match status" value="1"/>
</dbReference>
<dbReference type="SMART" id="SM00597">
    <property type="entry name" value="ZnF_TTF"/>
    <property type="match status" value="1"/>
</dbReference>